<evidence type="ECO:0000256" key="5">
    <source>
        <dbReference type="ARBA" id="ARBA00022840"/>
    </source>
</evidence>
<dbReference type="EC" id="3.6.4.13" evidence="1"/>
<evidence type="ECO:0000256" key="3">
    <source>
        <dbReference type="ARBA" id="ARBA00022801"/>
    </source>
</evidence>
<organism evidence="14 15">
    <name type="scientific">Piptocephalis cylindrospora</name>
    <dbReference type="NCBI Taxonomy" id="1907219"/>
    <lineage>
        <taxon>Eukaryota</taxon>
        <taxon>Fungi</taxon>
        <taxon>Fungi incertae sedis</taxon>
        <taxon>Zoopagomycota</taxon>
        <taxon>Zoopagomycotina</taxon>
        <taxon>Zoopagomycetes</taxon>
        <taxon>Zoopagales</taxon>
        <taxon>Piptocephalidaceae</taxon>
        <taxon>Piptocephalis</taxon>
    </lineage>
</organism>
<dbReference type="Pfam" id="PF00271">
    <property type="entry name" value="Helicase_C"/>
    <property type="match status" value="1"/>
</dbReference>
<dbReference type="GO" id="GO:0003723">
    <property type="term" value="F:RNA binding"/>
    <property type="evidence" value="ECO:0007669"/>
    <property type="project" value="UniProtKB-KW"/>
</dbReference>
<keyword evidence="3 9" id="KW-0378">Hydrolase</keyword>
<sequence>MEEKPQAEAEEVQEEPEEEPPVRETEAEVEVHLHNSDSPLATATSFEDLGLKEDILKGVYGMKFVKPSKIQERALPLLLSDPPTNMIGQSQSGTGKTAAFTLTMLSRINPSEDTPQALCLAPARELAIQIKEVVDEMGRYTGIRTYLACGGEPVPRSPVRDHIIIGTPGRVQDMMKRNTLNTKAISVFVLDEADNMIDQQGLGDQSMRIRRMMPASSQVILFSATFPDEVRAYAQRFAPNSNMITLKAEELSVEGIKQFYMDCRSKEHKLEILTALYSLLTIGQSMIFCNHRDTADEVARTMTAQGHTVVSLHGKMEAAERDRVLKDFRDGKTKVLVSTNVIARGIDILQVNMVVNMDLPVDLHGLPDPETYLHRIGRTGRFGRKGVSINLVHDPMSWKVMNAIQDHFGKQIIRVPTDNYDEIEEFLRRYGVH</sequence>
<evidence type="ECO:0000313" key="15">
    <source>
        <dbReference type="Proteomes" id="UP000267251"/>
    </source>
</evidence>
<dbReference type="PANTHER" id="PTHR47958">
    <property type="entry name" value="ATP-DEPENDENT RNA HELICASE DBP3"/>
    <property type="match status" value="1"/>
</dbReference>
<dbReference type="InterPro" id="IPR011545">
    <property type="entry name" value="DEAD/DEAH_box_helicase_dom"/>
</dbReference>
<comment type="catalytic activity">
    <reaction evidence="7">
        <text>ATP + H2O = ADP + phosphate + H(+)</text>
        <dbReference type="Rhea" id="RHEA:13065"/>
        <dbReference type="ChEBI" id="CHEBI:15377"/>
        <dbReference type="ChEBI" id="CHEBI:15378"/>
        <dbReference type="ChEBI" id="CHEBI:30616"/>
        <dbReference type="ChEBI" id="CHEBI:43474"/>
        <dbReference type="ChEBI" id="CHEBI:456216"/>
        <dbReference type="EC" id="3.6.4.13"/>
    </reaction>
</comment>
<proteinExistence type="inferred from homology"/>
<dbReference type="InterPro" id="IPR001650">
    <property type="entry name" value="Helicase_C-like"/>
</dbReference>
<dbReference type="EMBL" id="KZ988384">
    <property type="protein sequence ID" value="RKP12312.1"/>
    <property type="molecule type" value="Genomic_DNA"/>
</dbReference>
<name>A0A4P9Y1C1_9FUNG</name>
<dbReference type="CDD" id="cd18787">
    <property type="entry name" value="SF2_C_DEAD"/>
    <property type="match status" value="1"/>
</dbReference>
<dbReference type="Pfam" id="PF00270">
    <property type="entry name" value="DEAD"/>
    <property type="match status" value="1"/>
</dbReference>
<feature type="region of interest" description="Disordered" evidence="10">
    <location>
        <begin position="1"/>
        <end position="26"/>
    </location>
</feature>
<accession>A0A4P9Y1C1</accession>
<dbReference type="Gene3D" id="3.40.50.300">
    <property type="entry name" value="P-loop containing nucleotide triphosphate hydrolases"/>
    <property type="match status" value="2"/>
</dbReference>
<dbReference type="PROSITE" id="PS51194">
    <property type="entry name" value="HELICASE_CTER"/>
    <property type="match status" value="1"/>
</dbReference>
<evidence type="ECO:0000259" key="13">
    <source>
        <dbReference type="PROSITE" id="PS51195"/>
    </source>
</evidence>
<dbReference type="AlphaFoldDB" id="A0A4P9Y1C1"/>
<dbReference type="GO" id="GO:0016787">
    <property type="term" value="F:hydrolase activity"/>
    <property type="evidence" value="ECO:0007669"/>
    <property type="project" value="UniProtKB-KW"/>
</dbReference>
<evidence type="ECO:0000259" key="11">
    <source>
        <dbReference type="PROSITE" id="PS51192"/>
    </source>
</evidence>
<comment type="similarity">
    <text evidence="9">Belongs to the DEAD box helicase family.</text>
</comment>
<dbReference type="PROSITE" id="PS51192">
    <property type="entry name" value="HELICASE_ATP_BIND_1"/>
    <property type="match status" value="1"/>
</dbReference>
<feature type="compositionally biased region" description="Acidic residues" evidence="10">
    <location>
        <begin position="8"/>
        <end position="19"/>
    </location>
</feature>
<dbReference type="InterPro" id="IPR014014">
    <property type="entry name" value="RNA_helicase_DEAD_Q_motif"/>
</dbReference>
<evidence type="ECO:0000256" key="2">
    <source>
        <dbReference type="ARBA" id="ARBA00022741"/>
    </source>
</evidence>
<feature type="domain" description="DEAD-box RNA helicase Q" evidence="13">
    <location>
        <begin position="44"/>
        <end position="72"/>
    </location>
</feature>
<evidence type="ECO:0000256" key="9">
    <source>
        <dbReference type="RuleBase" id="RU000492"/>
    </source>
</evidence>
<dbReference type="GO" id="GO:0005524">
    <property type="term" value="F:ATP binding"/>
    <property type="evidence" value="ECO:0007669"/>
    <property type="project" value="UniProtKB-KW"/>
</dbReference>
<gene>
    <name evidence="14" type="ORF">BJ684DRAFT_11682</name>
</gene>
<reference evidence="15" key="1">
    <citation type="journal article" date="2018" name="Nat. Microbiol.">
        <title>Leveraging single-cell genomics to expand the fungal tree of life.</title>
        <authorList>
            <person name="Ahrendt S.R."/>
            <person name="Quandt C.A."/>
            <person name="Ciobanu D."/>
            <person name="Clum A."/>
            <person name="Salamov A."/>
            <person name="Andreopoulos B."/>
            <person name="Cheng J.F."/>
            <person name="Woyke T."/>
            <person name="Pelin A."/>
            <person name="Henrissat B."/>
            <person name="Reynolds N.K."/>
            <person name="Benny G.L."/>
            <person name="Smith M.E."/>
            <person name="James T.Y."/>
            <person name="Grigoriev I.V."/>
        </authorList>
    </citation>
    <scope>NUCLEOTIDE SEQUENCE [LARGE SCALE GENOMIC DNA]</scope>
</reference>
<dbReference type="GO" id="GO:0003724">
    <property type="term" value="F:RNA helicase activity"/>
    <property type="evidence" value="ECO:0007669"/>
    <property type="project" value="UniProtKB-EC"/>
</dbReference>
<evidence type="ECO:0000256" key="7">
    <source>
        <dbReference type="ARBA" id="ARBA00047984"/>
    </source>
</evidence>
<keyword evidence="15" id="KW-1185">Reference proteome</keyword>
<dbReference type="InterPro" id="IPR000629">
    <property type="entry name" value="RNA-helicase_DEAD-box_CS"/>
</dbReference>
<keyword evidence="4 9" id="KW-0347">Helicase</keyword>
<dbReference type="PROSITE" id="PS00039">
    <property type="entry name" value="DEAD_ATP_HELICASE"/>
    <property type="match status" value="1"/>
</dbReference>
<feature type="domain" description="Helicase ATP-binding" evidence="11">
    <location>
        <begin position="77"/>
        <end position="244"/>
    </location>
</feature>
<dbReference type="FunFam" id="3.40.50.300:FF:000849">
    <property type="entry name" value="ATP-dependent RNA helicase DBP5"/>
    <property type="match status" value="1"/>
</dbReference>
<dbReference type="InterPro" id="IPR014001">
    <property type="entry name" value="Helicase_ATP-bd"/>
</dbReference>
<dbReference type="Proteomes" id="UP000267251">
    <property type="component" value="Unassembled WGS sequence"/>
</dbReference>
<dbReference type="OrthoDB" id="10265785at2759"/>
<keyword evidence="5 9" id="KW-0067">ATP-binding</keyword>
<feature type="domain" description="Helicase C-terminal" evidence="12">
    <location>
        <begin position="255"/>
        <end position="423"/>
    </location>
</feature>
<keyword evidence="2 9" id="KW-0547">Nucleotide-binding</keyword>
<protein>
    <recommendedName>
        <fullName evidence="1">RNA helicase</fullName>
        <ecNumber evidence="1">3.6.4.13</ecNumber>
    </recommendedName>
</protein>
<evidence type="ECO:0000256" key="8">
    <source>
        <dbReference type="PROSITE-ProRule" id="PRU00552"/>
    </source>
</evidence>
<dbReference type="SMART" id="SM00490">
    <property type="entry name" value="HELICc"/>
    <property type="match status" value="1"/>
</dbReference>
<dbReference type="SUPFAM" id="SSF52540">
    <property type="entry name" value="P-loop containing nucleoside triphosphate hydrolases"/>
    <property type="match status" value="1"/>
</dbReference>
<feature type="short sequence motif" description="Q motif" evidence="8">
    <location>
        <begin position="44"/>
        <end position="72"/>
    </location>
</feature>
<evidence type="ECO:0000256" key="1">
    <source>
        <dbReference type="ARBA" id="ARBA00012552"/>
    </source>
</evidence>
<dbReference type="SMART" id="SM00487">
    <property type="entry name" value="DEXDc"/>
    <property type="match status" value="1"/>
</dbReference>
<evidence type="ECO:0000256" key="6">
    <source>
        <dbReference type="ARBA" id="ARBA00022884"/>
    </source>
</evidence>
<evidence type="ECO:0000313" key="14">
    <source>
        <dbReference type="EMBL" id="RKP12312.1"/>
    </source>
</evidence>
<dbReference type="PROSITE" id="PS51195">
    <property type="entry name" value="Q_MOTIF"/>
    <property type="match status" value="1"/>
</dbReference>
<evidence type="ECO:0000256" key="4">
    <source>
        <dbReference type="ARBA" id="ARBA00022806"/>
    </source>
</evidence>
<evidence type="ECO:0000259" key="12">
    <source>
        <dbReference type="PROSITE" id="PS51194"/>
    </source>
</evidence>
<dbReference type="InterPro" id="IPR027417">
    <property type="entry name" value="P-loop_NTPase"/>
</dbReference>
<evidence type="ECO:0000256" key="10">
    <source>
        <dbReference type="SAM" id="MobiDB-lite"/>
    </source>
</evidence>
<keyword evidence="6" id="KW-0694">RNA-binding</keyword>
<dbReference type="CDD" id="cd17963">
    <property type="entry name" value="DEADc_DDX19_DDX25"/>
    <property type="match status" value="1"/>
</dbReference>